<evidence type="ECO:0000256" key="1">
    <source>
        <dbReference type="SAM" id="MobiDB-lite"/>
    </source>
</evidence>
<dbReference type="Proteomes" id="UP000518288">
    <property type="component" value="Unassembled WGS sequence"/>
</dbReference>
<reference evidence="2 3" key="1">
    <citation type="submission" date="2020-07" db="EMBL/GenBank/DDBJ databases">
        <title>Genomic Encyclopedia of Archaeal and Bacterial Type Strains, Phase II (KMG-II): from individual species to whole genera.</title>
        <authorList>
            <person name="Goeker M."/>
        </authorList>
    </citation>
    <scope>NUCLEOTIDE SEQUENCE [LARGE SCALE GENOMIC DNA]</scope>
    <source>
        <strain evidence="2 3">DSM 21226</strain>
    </source>
</reference>
<dbReference type="EMBL" id="JACCFH010000001">
    <property type="protein sequence ID" value="NYG35115.1"/>
    <property type="molecule type" value="Genomic_DNA"/>
</dbReference>
<name>A0A7Y9ULU0_9BURK</name>
<proteinExistence type="predicted"/>
<organism evidence="2 3">
    <name type="scientific">Sphaerotilus montanus</name>
    <dbReference type="NCBI Taxonomy" id="522889"/>
    <lineage>
        <taxon>Bacteria</taxon>
        <taxon>Pseudomonadati</taxon>
        <taxon>Pseudomonadota</taxon>
        <taxon>Betaproteobacteria</taxon>
        <taxon>Burkholderiales</taxon>
        <taxon>Sphaerotilaceae</taxon>
        <taxon>Sphaerotilus</taxon>
    </lineage>
</organism>
<gene>
    <name evidence="2" type="ORF">BDD16_004101</name>
</gene>
<protein>
    <submittedName>
        <fullName evidence="2">Uncharacterized protein</fullName>
    </submittedName>
</protein>
<comment type="caution">
    <text evidence="2">The sequence shown here is derived from an EMBL/GenBank/DDBJ whole genome shotgun (WGS) entry which is preliminary data.</text>
</comment>
<feature type="region of interest" description="Disordered" evidence="1">
    <location>
        <begin position="243"/>
        <end position="289"/>
    </location>
</feature>
<dbReference type="RefSeq" id="WP_179635665.1">
    <property type="nucleotide sequence ID" value="NZ_JACCFH010000001.1"/>
</dbReference>
<evidence type="ECO:0000313" key="3">
    <source>
        <dbReference type="Proteomes" id="UP000518288"/>
    </source>
</evidence>
<accession>A0A7Y9ULU0</accession>
<keyword evidence="3" id="KW-1185">Reference proteome</keyword>
<feature type="region of interest" description="Disordered" evidence="1">
    <location>
        <begin position="1"/>
        <end position="69"/>
    </location>
</feature>
<dbReference type="AlphaFoldDB" id="A0A7Y9ULU0"/>
<evidence type="ECO:0000313" key="2">
    <source>
        <dbReference type="EMBL" id="NYG35115.1"/>
    </source>
</evidence>
<feature type="compositionally biased region" description="Low complexity" evidence="1">
    <location>
        <begin position="10"/>
        <end position="19"/>
    </location>
</feature>
<sequence>MLSLKFKRTAPSSDASASQDDPRSAAWAGPSSLPADPPTTVPVSTRELRTRAETPSAPPVQTLFSRDSVQPQQTVAVWDPSGSWPGFSIAQLALAAHGRISEISLMQEQGTEPVAMLRSTVLPTPSGQPLGVVEVDASFADNRGLSVALTLLEQADRAVILAGANGDKDLIRRINDFVRADAWRGPSLLLVSPADKPSRADRLRRATWPRGMKMHVLELFSVNDPGWSQQLISLVTGFASGEPTVPGAMDDGPADAEAPRPEPAPPVVPAKAAPAPVPTPAPARSAAAAPVAPPPAVSPALAPLVVTSALPDVSATVMNRVLRVLSMGVGVTACAVVAIEDAHVLSVQAQTEDQLTLLEGAARAGCALWRAHRALGAGQPLLELSWGSPTHHHLALPVPRQPGLLILACVEREFGDLGAARWQIAVARNQWIGTSENPSP</sequence>